<comment type="caution">
    <text evidence="3">The sequence shown here is derived from an EMBL/GenBank/DDBJ whole genome shotgun (WGS) entry which is preliminary data.</text>
</comment>
<reference evidence="4" key="1">
    <citation type="journal article" date="2018" name="Front. Microbiol.">
        <title>Genome-Based Analysis Reveals the Taxonomy and Diversity of the Family Idiomarinaceae.</title>
        <authorList>
            <person name="Liu Y."/>
            <person name="Lai Q."/>
            <person name="Shao Z."/>
        </authorList>
    </citation>
    <scope>NUCLEOTIDE SEQUENCE [LARGE SCALE GENOMIC DNA]</scope>
    <source>
        <strain evidence="4">R22</strain>
    </source>
</reference>
<protein>
    <submittedName>
        <fullName evidence="3">Uncharacterized protein</fullName>
    </submittedName>
</protein>
<dbReference type="RefSeq" id="WP_126780549.1">
    <property type="nucleotide sequence ID" value="NZ_PIQC01000003.1"/>
</dbReference>
<keyword evidence="2" id="KW-1133">Transmembrane helix</keyword>
<evidence type="ECO:0000313" key="4">
    <source>
        <dbReference type="Proteomes" id="UP000288058"/>
    </source>
</evidence>
<dbReference type="AlphaFoldDB" id="A0A432Z1I4"/>
<dbReference type="PANTHER" id="PTHR30386">
    <property type="entry name" value="MEMBRANE FUSION SUBUNIT OF EMRAB-TOLC MULTIDRUG EFFLUX PUMP"/>
    <property type="match status" value="1"/>
</dbReference>
<dbReference type="Gene3D" id="2.40.50.100">
    <property type="match status" value="1"/>
</dbReference>
<feature type="coiled-coil region" evidence="1">
    <location>
        <begin position="205"/>
        <end position="232"/>
    </location>
</feature>
<keyword evidence="4" id="KW-1185">Reference proteome</keyword>
<organism evidence="3 4">
    <name type="scientific">Idiomarina ramblicola</name>
    <dbReference type="NCBI Taxonomy" id="263724"/>
    <lineage>
        <taxon>Bacteria</taxon>
        <taxon>Pseudomonadati</taxon>
        <taxon>Pseudomonadota</taxon>
        <taxon>Gammaproteobacteria</taxon>
        <taxon>Alteromonadales</taxon>
        <taxon>Idiomarinaceae</taxon>
        <taxon>Idiomarina</taxon>
    </lineage>
</organism>
<gene>
    <name evidence="3" type="ORF">CWI78_04120</name>
</gene>
<dbReference type="Proteomes" id="UP000288058">
    <property type="component" value="Unassembled WGS sequence"/>
</dbReference>
<evidence type="ECO:0000256" key="1">
    <source>
        <dbReference type="SAM" id="Coils"/>
    </source>
</evidence>
<evidence type="ECO:0000313" key="3">
    <source>
        <dbReference type="EMBL" id="RUO71709.1"/>
    </source>
</evidence>
<feature type="transmembrane region" description="Helical" evidence="2">
    <location>
        <begin position="36"/>
        <end position="55"/>
    </location>
</feature>
<evidence type="ECO:0000256" key="2">
    <source>
        <dbReference type="SAM" id="Phobius"/>
    </source>
</evidence>
<dbReference type="EMBL" id="PIQC01000003">
    <property type="protein sequence ID" value="RUO71709.1"/>
    <property type="molecule type" value="Genomic_DNA"/>
</dbReference>
<dbReference type="PANTHER" id="PTHR30386:SF28">
    <property type="entry name" value="EXPORTED PROTEIN"/>
    <property type="match status" value="1"/>
</dbReference>
<sequence length="351" mass="39179">MKVKFSVSDKEKNPDVDKGVKVGYGSSKRSGYRWRWYLLLLLFLIPLVAIGWVIAKPFIFIIAEGVITTDPVELRSPVAGQVKAVNVERGQEIASGTSLIELDASELAVEIDKLKEVLASLPENSREQDKEIVQQLERQVEVAKEGVAEQQEFLETYQKYKSSGVIPTHEMAVILRAVTDSKVSYEAAKANSFQVEQQLNENALAGMLTQRRQELERQLAKLQAQYDELRIDVLKDRRVIDVLVKAGEYVQESQPLALVSGSETPVIFAYLEPRYFEYAAVGNKATATLPNGEKIRAVVSEPAQLTQNLPPMLVGPFDNKTGVLKVTLEPSEPLKTSIEGLPVELSFDYWN</sequence>
<proteinExistence type="predicted"/>
<keyword evidence="2" id="KW-0812">Transmembrane</keyword>
<keyword evidence="2" id="KW-0472">Membrane</keyword>
<keyword evidence="1" id="KW-0175">Coiled coil</keyword>
<dbReference type="OrthoDB" id="3084at2"/>
<name>A0A432Z1I4_9GAMM</name>
<feature type="coiled-coil region" evidence="1">
    <location>
        <begin position="126"/>
        <end position="153"/>
    </location>
</feature>
<dbReference type="Gene3D" id="1.10.287.470">
    <property type="entry name" value="Helix hairpin bin"/>
    <property type="match status" value="1"/>
</dbReference>
<accession>A0A432Z1I4</accession>
<dbReference type="InterPro" id="IPR050739">
    <property type="entry name" value="MFP"/>
</dbReference>